<feature type="compositionally biased region" description="Low complexity" evidence="1">
    <location>
        <begin position="103"/>
        <end position="113"/>
    </location>
</feature>
<organism evidence="2 3">
    <name type="scientific">Haladaptatus litoreus</name>
    <dbReference type="NCBI Taxonomy" id="553468"/>
    <lineage>
        <taxon>Archaea</taxon>
        <taxon>Methanobacteriati</taxon>
        <taxon>Methanobacteriota</taxon>
        <taxon>Stenosarchaea group</taxon>
        <taxon>Halobacteria</taxon>
        <taxon>Halobacteriales</taxon>
        <taxon>Haladaptataceae</taxon>
        <taxon>Haladaptatus</taxon>
    </lineage>
</organism>
<name>A0A1N7CZN7_9EURY</name>
<proteinExistence type="predicted"/>
<dbReference type="AlphaFoldDB" id="A0A1N7CZN7"/>
<evidence type="ECO:0000313" key="3">
    <source>
        <dbReference type="Proteomes" id="UP000186914"/>
    </source>
</evidence>
<protein>
    <submittedName>
        <fullName evidence="2">Uncharacterized protein</fullName>
    </submittedName>
</protein>
<keyword evidence="3" id="KW-1185">Reference proteome</keyword>
<dbReference type="Proteomes" id="UP000186914">
    <property type="component" value="Unassembled WGS sequence"/>
</dbReference>
<evidence type="ECO:0000313" key="2">
    <source>
        <dbReference type="EMBL" id="SIR68977.1"/>
    </source>
</evidence>
<dbReference type="EMBL" id="FTNO01000003">
    <property type="protein sequence ID" value="SIR68977.1"/>
    <property type="molecule type" value="Genomic_DNA"/>
</dbReference>
<feature type="region of interest" description="Disordered" evidence="1">
    <location>
        <begin position="89"/>
        <end position="115"/>
    </location>
</feature>
<accession>A0A1N7CZN7</accession>
<gene>
    <name evidence="2" type="ORF">SAMN05421858_3362</name>
</gene>
<reference evidence="3" key="1">
    <citation type="submission" date="2017-01" db="EMBL/GenBank/DDBJ databases">
        <authorList>
            <person name="Varghese N."/>
            <person name="Submissions S."/>
        </authorList>
    </citation>
    <scope>NUCLEOTIDE SEQUENCE [LARGE SCALE GENOMIC DNA]</scope>
    <source>
        <strain evidence="3">CGMCC 1.7737</strain>
    </source>
</reference>
<evidence type="ECO:0000256" key="1">
    <source>
        <dbReference type="SAM" id="MobiDB-lite"/>
    </source>
</evidence>
<sequence>MGTSWANWEHVTKIVDPTTDTIEHDGKTQTVDLIGLTVPESGTVHKRELQTTKSQLDYSVVTVVTDPKIASDSDGHYRRMSLPAIGSTTPSCSGRAMHGWQTASSASEQSLSESNRRLSKVDTAFGTRMHDSGDDGMKIFIL</sequence>